<organism evidence="1">
    <name type="scientific">Amphimedon queenslandica</name>
    <name type="common">Sponge</name>
    <dbReference type="NCBI Taxonomy" id="400682"/>
    <lineage>
        <taxon>Eukaryota</taxon>
        <taxon>Metazoa</taxon>
        <taxon>Porifera</taxon>
        <taxon>Demospongiae</taxon>
        <taxon>Heteroscleromorpha</taxon>
        <taxon>Haplosclerida</taxon>
        <taxon>Niphatidae</taxon>
        <taxon>Amphimedon</taxon>
    </lineage>
</organism>
<reference evidence="1" key="1">
    <citation type="submission" date="2017-05" db="UniProtKB">
        <authorList>
            <consortium name="EnsemblMetazoa"/>
        </authorList>
    </citation>
    <scope>IDENTIFICATION</scope>
</reference>
<proteinExistence type="predicted"/>
<evidence type="ECO:0000313" key="1">
    <source>
        <dbReference type="EnsemblMetazoa" id="Aqu2.1.38210_001"/>
    </source>
</evidence>
<name>A0A1X7VD39_AMPQE</name>
<sequence>SDTVMDNGFPVFINTFNPEKSYLGVCIADWPYKRQFHTQAISYSSNKSR</sequence>
<dbReference type="InParanoid" id="A0A1X7VD39"/>
<dbReference type="AlphaFoldDB" id="A0A1X7VD39"/>
<dbReference type="EnsemblMetazoa" id="Aqu2.1.38210_001">
    <property type="protein sequence ID" value="Aqu2.1.38210_001"/>
    <property type="gene ID" value="Aqu2.1.38210"/>
</dbReference>
<protein>
    <submittedName>
        <fullName evidence="1">Uncharacterized protein</fullName>
    </submittedName>
</protein>
<accession>A0A1X7VD39</accession>